<dbReference type="AlphaFoldDB" id="A0A1Z5RNW6"/>
<dbReference type="InParanoid" id="A0A1Z5RNW6"/>
<reference evidence="3 4" key="1">
    <citation type="journal article" date="2009" name="Nature">
        <title>The Sorghum bicolor genome and the diversification of grasses.</title>
        <authorList>
            <person name="Paterson A.H."/>
            <person name="Bowers J.E."/>
            <person name="Bruggmann R."/>
            <person name="Dubchak I."/>
            <person name="Grimwood J."/>
            <person name="Gundlach H."/>
            <person name="Haberer G."/>
            <person name="Hellsten U."/>
            <person name="Mitros T."/>
            <person name="Poliakov A."/>
            <person name="Schmutz J."/>
            <person name="Spannagl M."/>
            <person name="Tang H."/>
            <person name="Wang X."/>
            <person name="Wicker T."/>
            <person name="Bharti A.K."/>
            <person name="Chapman J."/>
            <person name="Feltus F.A."/>
            <person name="Gowik U."/>
            <person name="Grigoriev I.V."/>
            <person name="Lyons E."/>
            <person name="Maher C.A."/>
            <person name="Martis M."/>
            <person name="Narechania A."/>
            <person name="Otillar R.P."/>
            <person name="Penning B.W."/>
            <person name="Salamov A.A."/>
            <person name="Wang Y."/>
            <person name="Zhang L."/>
            <person name="Carpita N.C."/>
            <person name="Freeling M."/>
            <person name="Gingle A.R."/>
            <person name="Hash C.T."/>
            <person name="Keller B."/>
            <person name="Klein P."/>
            <person name="Kresovich S."/>
            <person name="McCann M.C."/>
            <person name="Ming R."/>
            <person name="Peterson D.G."/>
            <person name="Mehboob-ur-Rahman"/>
            <person name="Ware D."/>
            <person name="Westhoff P."/>
            <person name="Mayer K.F."/>
            <person name="Messing J."/>
            <person name="Rokhsar D.S."/>
        </authorList>
    </citation>
    <scope>NUCLEOTIDE SEQUENCE [LARGE SCALE GENOMIC DNA]</scope>
    <source>
        <strain evidence="4">cv. BTx623</strain>
    </source>
</reference>
<feature type="region of interest" description="Disordered" evidence="1">
    <location>
        <begin position="94"/>
        <end position="128"/>
    </location>
</feature>
<organism evidence="3 4">
    <name type="scientific">Sorghum bicolor</name>
    <name type="common">Sorghum</name>
    <name type="synonym">Sorghum vulgare</name>
    <dbReference type="NCBI Taxonomy" id="4558"/>
    <lineage>
        <taxon>Eukaryota</taxon>
        <taxon>Viridiplantae</taxon>
        <taxon>Streptophyta</taxon>
        <taxon>Embryophyta</taxon>
        <taxon>Tracheophyta</taxon>
        <taxon>Spermatophyta</taxon>
        <taxon>Magnoliopsida</taxon>
        <taxon>Liliopsida</taxon>
        <taxon>Poales</taxon>
        <taxon>Poaceae</taxon>
        <taxon>PACMAD clade</taxon>
        <taxon>Panicoideae</taxon>
        <taxon>Andropogonodae</taxon>
        <taxon>Andropogoneae</taxon>
        <taxon>Sorghinae</taxon>
        <taxon>Sorghum</taxon>
    </lineage>
</organism>
<feature type="chain" id="PRO_5012034958" evidence="2">
    <location>
        <begin position="40"/>
        <end position="175"/>
    </location>
</feature>
<dbReference type="OMA" id="RHAVSIC"/>
<name>A0A1Z5RNW6_SORBI</name>
<feature type="region of interest" description="Disordered" evidence="1">
    <location>
        <begin position="38"/>
        <end position="72"/>
    </location>
</feature>
<evidence type="ECO:0000256" key="1">
    <source>
        <dbReference type="SAM" id="MobiDB-lite"/>
    </source>
</evidence>
<evidence type="ECO:0000256" key="2">
    <source>
        <dbReference type="SAM" id="SignalP"/>
    </source>
</evidence>
<feature type="region of interest" description="Disordered" evidence="1">
    <location>
        <begin position="147"/>
        <end position="175"/>
    </location>
</feature>
<sequence length="175" mass="18276">MQAGQAAGLPLPSRNPISSPTAAAALLLYLLLSRSSMQASMDPPPTAKAEAAAVTASPGKAEKATTKAARPTTTLLDVHEVEWITRELERLLAREQSRSSEGVGDAGAAGRHRRKRARISPAPAAHKDKGGFLADLLGRHAVSICSGDAVNHSSAAGDRGRRRGGRGGFREVEKV</sequence>
<accession>A0A1Z5RNW6</accession>
<gene>
    <name evidence="3" type="ORF">SORBI_3004G246600</name>
</gene>
<proteinExistence type="predicted"/>
<dbReference type="EMBL" id="CM000763">
    <property type="protein sequence ID" value="OQU85450.1"/>
    <property type="molecule type" value="Genomic_DNA"/>
</dbReference>
<protein>
    <submittedName>
        <fullName evidence="3">Uncharacterized protein</fullName>
    </submittedName>
</protein>
<evidence type="ECO:0000313" key="3">
    <source>
        <dbReference type="EMBL" id="OQU85450.1"/>
    </source>
</evidence>
<keyword evidence="2" id="KW-0732">Signal</keyword>
<feature type="signal peptide" evidence="2">
    <location>
        <begin position="1"/>
        <end position="39"/>
    </location>
</feature>
<dbReference type="Proteomes" id="UP000000768">
    <property type="component" value="Chromosome 4"/>
</dbReference>
<dbReference type="Gramene" id="OQU85450">
    <property type="protein sequence ID" value="OQU85450"/>
    <property type="gene ID" value="SORBI_3004G246600"/>
</dbReference>
<keyword evidence="4" id="KW-1185">Reference proteome</keyword>
<feature type="compositionally biased region" description="Low complexity" evidence="1">
    <location>
        <begin position="47"/>
        <end position="58"/>
    </location>
</feature>
<reference evidence="4" key="2">
    <citation type="journal article" date="2018" name="Plant J.">
        <title>The Sorghum bicolor reference genome: improved assembly, gene annotations, a transcriptome atlas, and signatures of genome organization.</title>
        <authorList>
            <person name="McCormick R.F."/>
            <person name="Truong S.K."/>
            <person name="Sreedasyam A."/>
            <person name="Jenkins J."/>
            <person name="Shu S."/>
            <person name="Sims D."/>
            <person name="Kennedy M."/>
            <person name="Amirebrahimi M."/>
            <person name="Weers B.D."/>
            <person name="McKinley B."/>
            <person name="Mattison A."/>
            <person name="Morishige D.T."/>
            <person name="Grimwood J."/>
            <person name="Schmutz J."/>
            <person name="Mullet J.E."/>
        </authorList>
    </citation>
    <scope>NUCLEOTIDE SEQUENCE [LARGE SCALE GENOMIC DNA]</scope>
    <source>
        <strain evidence="4">cv. BTx623</strain>
    </source>
</reference>
<dbReference type="eggNOG" id="ENOG502R3PU">
    <property type="taxonomic scope" value="Eukaryota"/>
</dbReference>
<evidence type="ECO:0000313" key="4">
    <source>
        <dbReference type="Proteomes" id="UP000000768"/>
    </source>
</evidence>
<dbReference type="FunCoup" id="A0A1Z5RNW6">
    <property type="interactions" value="113"/>
</dbReference>